<proteinExistence type="inferred from homology"/>
<feature type="region of interest" description="Disordered" evidence="8">
    <location>
        <begin position="123"/>
        <end position="158"/>
    </location>
</feature>
<comment type="caution">
    <text evidence="9">The sequence shown here is derived from an EMBL/GenBank/DDBJ whole genome shotgun (WGS) entry which is preliminary data.</text>
</comment>
<feature type="compositionally biased region" description="Low complexity" evidence="8">
    <location>
        <begin position="135"/>
        <end position="147"/>
    </location>
</feature>
<gene>
    <name evidence="9" type="ORF">WJX72_007290</name>
</gene>
<dbReference type="GO" id="GO:0003735">
    <property type="term" value="F:structural constituent of ribosome"/>
    <property type="evidence" value="ECO:0007669"/>
    <property type="project" value="TreeGrafter"/>
</dbReference>
<dbReference type="GO" id="GO:0005763">
    <property type="term" value="C:mitochondrial small ribosomal subunit"/>
    <property type="evidence" value="ECO:0007669"/>
    <property type="project" value="TreeGrafter"/>
</dbReference>
<dbReference type="InterPro" id="IPR019368">
    <property type="entry name" value="Ribosomal_mS29"/>
</dbReference>
<evidence type="ECO:0000256" key="7">
    <source>
        <dbReference type="ARBA" id="ARBA00035140"/>
    </source>
</evidence>
<accession>A0AAW1Q495</accession>
<organism evidence="9 10">
    <name type="scientific">[Myrmecia] bisecta</name>
    <dbReference type="NCBI Taxonomy" id="41462"/>
    <lineage>
        <taxon>Eukaryota</taxon>
        <taxon>Viridiplantae</taxon>
        <taxon>Chlorophyta</taxon>
        <taxon>core chlorophytes</taxon>
        <taxon>Trebouxiophyceae</taxon>
        <taxon>Trebouxiales</taxon>
        <taxon>Trebouxiaceae</taxon>
        <taxon>Myrmecia</taxon>
    </lineage>
</organism>
<feature type="compositionally biased region" description="Basic and acidic residues" evidence="8">
    <location>
        <begin position="123"/>
        <end position="134"/>
    </location>
</feature>
<reference evidence="9 10" key="1">
    <citation type="journal article" date="2024" name="Nat. Commun.">
        <title>Phylogenomics reveals the evolutionary origins of lichenization in chlorophyte algae.</title>
        <authorList>
            <person name="Puginier C."/>
            <person name="Libourel C."/>
            <person name="Otte J."/>
            <person name="Skaloud P."/>
            <person name="Haon M."/>
            <person name="Grisel S."/>
            <person name="Petersen M."/>
            <person name="Berrin J.G."/>
            <person name="Delaux P.M."/>
            <person name="Dal Grande F."/>
            <person name="Keller J."/>
        </authorList>
    </citation>
    <scope>NUCLEOTIDE SEQUENCE [LARGE SCALE GENOMIC DNA]</scope>
    <source>
        <strain evidence="9 10">SAG 2043</strain>
    </source>
</reference>
<evidence type="ECO:0000256" key="6">
    <source>
        <dbReference type="ARBA" id="ARBA00023274"/>
    </source>
</evidence>
<protein>
    <recommendedName>
        <fullName evidence="7">Small ribosomal subunit protein mS29</fullName>
    </recommendedName>
</protein>
<comment type="similarity">
    <text evidence="2">Belongs to the mitochondrion-specific ribosomal protein mS29 family.</text>
</comment>
<keyword evidence="6" id="KW-0687">Ribonucleoprotein</keyword>
<dbReference type="PANTHER" id="PTHR12810">
    <property type="entry name" value="MITOCHONDRIAL 28S RIBOSOMAL PROTEIN S29"/>
    <property type="match status" value="1"/>
</dbReference>
<evidence type="ECO:0000256" key="4">
    <source>
        <dbReference type="ARBA" id="ARBA00022980"/>
    </source>
</evidence>
<keyword evidence="3" id="KW-0809">Transit peptide</keyword>
<dbReference type="PANTHER" id="PTHR12810:SF0">
    <property type="entry name" value="SMALL RIBOSOMAL SUBUNIT PROTEIN MS29"/>
    <property type="match status" value="1"/>
</dbReference>
<keyword evidence="5" id="KW-0496">Mitochondrion</keyword>
<keyword evidence="4" id="KW-0689">Ribosomal protein</keyword>
<dbReference type="Pfam" id="PF10236">
    <property type="entry name" value="DAP3"/>
    <property type="match status" value="1"/>
</dbReference>
<evidence type="ECO:0000313" key="10">
    <source>
        <dbReference type="Proteomes" id="UP001489004"/>
    </source>
</evidence>
<dbReference type="AlphaFoldDB" id="A0AAW1Q495"/>
<sequence>MLQHGRSQAARQLLSLLQSQPSPSSWHCCPQLEQGLRCISQLLHTGLHAAAKPKQCESVAYSSSAPLAVMQPHAAPSWQAHRHRPQAPVALRQIRLLSGKASAADERKSTLQAKKAFRIQQKKEKEAEKARQEQAARAAAIQAKVAEPAAPTSKDTEAEEAVRNLRDAWAEVYTPEPVTNLTAEHVDMYFPFDRASVPEAFQDEKQEGLVALMPKCGCKGLQDEFAAAESSAIMFRACIHNLIVHAAAMHKKHIYLAGGLPSSGRSVAMAALVQWARSSGWLVMYVPTAHMLVDGGFFYQAKDGLWDTPESAKLLMHNMLVSHRMQLEQLAPKTASRHASLAALIEEGMNALEPQEVVSTALQLKDELLQVTEVPVLIAVDNYNVLYSHSRYYTWANQHHRRELLPTELRLAAGMRVFEQAPPANGVVVAASNFDGVSKHIPIPKPADTLNFPVQRFNTAEVDMMLEFYKFKTGRDPQDDDRLFAYYASGGNPKSIRRDAVQLLYRP</sequence>
<comment type="subcellular location">
    <subcellularLocation>
        <location evidence="1">Mitochondrion</location>
    </subcellularLocation>
</comment>
<dbReference type="Proteomes" id="UP001489004">
    <property type="component" value="Unassembled WGS sequence"/>
</dbReference>
<evidence type="ECO:0000313" key="9">
    <source>
        <dbReference type="EMBL" id="KAK9815641.1"/>
    </source>
</evidence>
<evidence type="ECO:0000256" key="8">
    <source>
        <dbReference type="SAM" id="MobiDB-lite"/>
    </source>
</evidence>
<name>A0AAW1Q495_9CHLO</name>
<evidence type="ECO:0000256" key="2">
    <source>
        <dbReference type="ARBA" id="ARBA00009863"/>
    </source>
</evidence>
<evidence type="ECO:0000256" key="3">
    <source>
        <dbReference type="ARBA" id="ARBA00022946"/>
    </source>
</evidence>
<keyword evidence="10" id="KW-1185">Reference proteome</keyword>
<evidence type="ECO:0000256" key="5">
    <source>
        <dbReference type="ARBA" id="ARBA00023128"/>
    </source>
</evidence>
<dbReference type="EMBL" id="JALJOR010000006">
    <property type="protein sequence ID" value="KAK9815641.1"/>
    <property type="molecule type" value="Genomic_DNA"/>
</dbReference>
<evidence type="ECO:0000256" key="1">
    <source>
        <dbReference type="ARBA" id="ARBA00004173"/>
    </source>
</evidence>